<feature type="compositionally biased region" description="Basic residues" evidence="2">
    <location>
        <begin position="94"/>
        <end position="104"/>
    </location>
</feature>
<feature type="region of interest" description="Disordered" evidence="2">
    <location>
        <begin position="250"/>
        <end position="269"/>
    </location>
</feature>
<organism evidence="4">
    <name type="scientific">Fagus sylvatica</name>
    <name type="common">Beechnut</name>
    <dbReference type="NCBI Taxonomy" id="28930"/>
    <lineage>
        <taxon>Eukaryota</taxon>
        <taxon>Viridiplantae</taxon>
        <taxon>Streptophyta</taxon>
        <taxon>Embryophyta</taxon>
        <taxon>Tracheophyta</taxon>
        <taxon>Spermatophyta</taxon>
        <taxon>Magnoliopsida</taxon>
        <taxon>eudicotyledons</taxon>
        <taxon>Gunneridae</taxon>
        <taxon>Pentapetalae</taxon>
        <taxon>rosids</taxon>
        <taxon>fabids</taxon>
        <taxon>Fagales</taxon>
        <taxon>Fagaceae</taxon>
        <taxon>Fagus</taxon>
    </lineage>
</organism>
<reference evidence="4" key="1">
    <citation type="submission" date="2018-02" db="EMBL/GenBank/DDBJ databases">
        <authorList>
            <person name="Cohen D.B."/>
            <person name="Kent A.D."/>
        </authorList>
    </citation>
    <scope>NUCLEOTIDE SEQUENCE</scope>
</reference>
<sequence length="434" mass="49275">MSSSESDVAKPSPNSQTVSIVFLPKDLPPPSSITSENGFHPKQNQAPLPRGGHAHPGLKPHQALTFSSASSSRKSGSDLVKIRSRSDSSAQIRSRLKGFPRNKHGSQDSILRFNNLRVKIMANIPRPQMLEGQSTHRPPLFTAMSSLYCALDPNEFNRVSSCDSTKEIWDKLEVTYEGTNQVEESKMSMLVHEYELSLPKRWEAKKTAIYEDRDLKVLSLDELFGSLMTYELEMNSKVEEEEVKPKKNFALKSSHHDHDNSEEESDEEEEIALMTRKFKKFLKKKKGFGRKFPKKGEHRGESSKNESPICYKCKKPRHYKNDCPQVDKENMKYKKKALKATWDDFDGSDSNNDSSDSEIVNLCLLGYINESNTSEDEYASFCPLAFNDDESFCSHTHTHTHCFFTILNYGLLSQYCSIVFHAILYCGSPSTKPT</sequence>
<dbReference type="Pfam" id="PF14223">
    <property type="entry name" value="Retrotran_gag_2"/>
    <property type="match status" value="1"/>
</dbReference>
<feature type="compositionally biased region" description="Acidic residues" evidence="2">
    <location>
        <begin position="260"/>
        <end position="269"/>
    </location>
</feature>
<feature type="compositionally biased region" description="Polar residues" evidence="2">
    <location>
        <begin position="1"/>
        <end position="19"/>
    </location>
</feature>
<protein>
    <recommendedName>
        <fullName evidence="3">CCHC-type domain-containing protein</fullName>
    </recommendedName>
</protein>
<dbReference type="PANTHER" id="PTHR34676">
    <property type="entry name" value="DUF4219 DOMAIN-CONTAINING PROTEIN-RELATED"/>
    <property type="match status" value="1"/>
</dbReference>
<dbReference type="EMBL" id="OIVN01000494">
    <property type="protein sequence ID" value="SPC81120.1"/>
    <property type="molecule type" value="Genomic_DNA"/>
</dbReference>
<dbReference type="PANTHER" id="PTHR34676:SF8">
    <property type="entry name" value="TRANSMEMBRANE PROTEIN"/>
    <property type="match status" value="1"/>
</dbReference>
<keyword evidence="1" id="KW-0863">Zinc-finger</keyword>
<dbReference type="AlphaFoldDB" id="A0A2N9F279"/>
<feature type="region of interest" description="Disordered" evidence="2">
    <location>
        <begin position="1"/>
        <end position="105"/>
    </location>
</feature>
<proteinExistence type="predicted"/>
<dbReference type="InterPro" id="IPR036875">
    <property type="entry name" value="Znf_CCHC_sf"/>
</dbReference>
<evidence type="ECO:0000256" key="1">
    <source>
        <dbReference type="PROSITE-ProRule" id="PRU00047"/>
    </source>
</evidence>
<name>A0A2N9F279_FAGSY</name>
<dbReference type="Gene3D" id="4.10.60.10">
    <property type="entry name" value="Zinc finger, CCHC-type"/>
    <property type="match status" value="1"/>
</dbReference>
<dbReference type="GO" id="GO:0008270">
    <property type="term" value="F:zinc ion binding"/>
    <property type="evidence" value="ECO:0007669"/>
    <property type="project" value="UniProtKB-KW"/>
</dbReference>
<dbReference type="SMART" id="SM00343">
    <property type="entry name" value="ZnF_C2HC"/>
    <property type="match status" value="1"/>
</dbReference>
<dbReference type="GO" id="GO:0003676">
    <property type="term" value="F:nucleic acid binding"/>
    <property type="evidence" value="ECO:0007669"/>
    <property type="project" value="InterPro"/>
</dbReference>
<evidence type="ECO:0000313" key="4">
    <source>
        <dbReference type="EMBL" id="SPC81120.1"/>
    </source>
</evidence>
<dbReference type="SUPFAM" id="SSF57756">
    <property type="entry name" value="Retrovirus zinc finger-like domains"/>
    <property type="match status" value="1"/>
</dbReference>
<dbReference type="PROSITE" id="PS50158">
    <property type="entry name" value="ZF_CCHC"/>
    <property type="match status" value="1"/>
</dbReference>
<feature type="domain" description="CCHC-type" evidence="3">
    <location>
        <begin position="310"/>
        <end position="325"/>
    </location>
</feature>
<feature type="compositionally biased region" description="Polar residues" evidence="2">
    <location>
        <begin position="32"/>
        <end position="46"/>
    </location>
</feature>
<accession>A0A2N9F279</accession>
<keyword evidence="1" id="KW-0862">Zinc</keyword>
<dbReference type="InterPro" id="IPR001878">
    <property type="entry name" value="Znf_CCHC"/>
</dbReference>
<evidence type="ECO:0000256" key="2">
    <source>
        <dbReference type="SAM" id="MobiDB-lite"/>
    </source>
</evidence>
<evidence type="ECO:0000259" key="3">
    <source>
        <dbReference type="PROSITE" id="PS50158"/>
    </source>
</evidence>
<gene>
    <name evidence="4" type="ORF">FSB_LOCUS9002</name>
</gene>
<keyword evidence="1" id="KW-0479">Metal-binding</keyword>